<sequence length="121" mass="13828">MEKKEILIVDDQPGIRLLLTDILESIGYTVTTAENGKETLHLLEKMTFDLIILDYKLPLVDGSEVLQQMEERKIPTPAIIMSGLAENMEEEIQNYPRVKKILAKPFNIHDFCQEVNNILSS</sequence>
<dbReference type="SMART" id="SM00448">
    <property type="entry name" value="REC"/>
    <property type="match status" value="1"/>
</dbReference>
<gene>
    <name evidence="4" type="ORF">GCM10010978_06920</name>
</gene>
<protein>
    <submittedName>
        <fullName evidence="4">Response regulator</fullName>
    </submittedName>
</protein>
<dbReference type="InterPro" id="IPR011006">
    <property type="entry name" value="CheY-like_superfamily"/>
</dbReference>
<dbReference type="SUPFAM" id="SSF52172">
    <property type="entry name" value="CheY-like"/>
    <property type="match status" value="1"/>
</dbReference>
<evidence type="ECO:0000256" key="2">
    <source>
        <dbReference type="PROSITE-ProRule" id="PRU00169"/>
    </source>
</evidence>
<accession>A0A8J2ZQC0</accession>
<dbReference type="AlphaFoldDB" id="A0A8J2ZQC0"/>
<dbReference type="InterPro" id="IPR050595">
    <property type="entry name" value="Bact_response_regulator"/>
</dbReference>
<evidence type="ECO:0000313" key="4">
    <source>
        <dbReference type="EMBL" id="GGH71220.1"/>
    </source>
</evidence>
<name>A0A8J2ZQC0_9BACI</name>
<dbReference type="PANTHER" id="PTHR44591">
    <property type="entry name" value="STRESS RESPONSE REGULATOR PROTEIN 1"/>
    <property type="match status" value="1"/>
</dbReference>
<evidence type="ECO:0000259" key="3">
    <source>
        <dbReference type="PROSITE" id="PS50110"/>
    </source>
</evidence>
<keyword evidence="5" id="KW-1185">Reference proteome</keyword>
<dbReference type="Proteomes" id="UP000602050">
    <property type="component" value="Unassembled WGS sequence"/>
</dbReference>
<feature type="modified residue" description="4-aspartylphosphate" evidence="2">
    <location>
        <position position="54"/>
    </location>
</feature>
<reference evidence="4" key="1">
    <citation type="journal article" date="2014" name="Int. J. Syst. Evol. Microbiol.">
        <title>Complete genome sequence of Corynebacterium casei LMG S-19264T (=DSM 44701T), isolated from a smear-ripened cheese.</title>
        <authorList>
            <consortium name="US DOE Joint Genome Institute (JGI-PGF)"/>
            <person name="Walter F."/>
            <person name="Albersmeier A."/>
            <person name="Kalinowski J."/>
            <person name="Ruckert C."/>
        </authorList>
    </citation>
    <scope>NUCLEOTIDE SEQUENCE</scope>
    <source>
        <strain evidence="4">CGMCC 1.12360</strain>
    </source>
</reference>
<feature type="domain" description="Response regulatory" evidence="3">
    <location>
        <begin position="5"/>
        <end position="119"/>
    </location>
</feature>
<dbReference type="RefSeq" id="WP_188390982.1">
    <property type="nucleotide sequence ID" value="NZ_BMEV01000008.1"/>
</dbReference>
<dbReference type="InterPro" id="IPR001789">
    <property type="entry name" value="Sig_transdc_resp-reg_receiver"/>
</dbReference>
<reference evidence="4" key="2">
    <citation type="submission" date="2020-09" db="EMBL/GenBank/DDBJ databases">
        <authorList>
            <person name="Sun Q."/>
            <person name="Zhou Y."/>
        </authorList>
    </citation>
    <scope>NUCLEOTIDE SEQUENCE</scope>
    <source>
        <strain evidence="4">CGMCC 1.12360</strain>
    </source>
</reference>
<dbReference type="PROSITE" id="PS50110">
    <property type="entry name" value="RESPONSE_REGULATORY"/>
    <property type="match status" value="1"/>
</dbReference>
<dbReference type="GO" id="GO:0000160">
    <property type="term" value="P:phosphorelay signal transduction system"/>
    <property type="evidence" value="ECO:0007669"/>
    <property type="project" value="InterPro"/>
</dbReference>
<evidence type="ECO:0000256" key="1">
    <source>
        <dbReference type="ARBA" id="ARBA00022553"/>
    </source>
</evidence>
<keyword evidence="1 2" id="KW-0597">Phosphoprotein</keyword>
<dbReference type="PANTHER" id="PTHR44591:SF3">
    <property type="entry name" value="RESPONSE REGULATORY DOMAIN-CONTAINING PROTEIN"/>
    <property type="match status" value="1"/>
</dbReference>
<evidence type="ECO:0000313" key="5">
    <source>
        <dbReference type="Proteomes" id="UP000602050"/>
    </source>
</evidence>
<proteinExistence type="predicted"/>
<dbReference type="EMBL" id="BMEV01000008">
    <property type="protein sequence ID" value="GGH71220.1"/>
    <property type="molecule type" value="Genomic_DNA"/>
</dbReference>
<dbReference type="Gene3D" id="3.40.50.2300">
    <property type="match status" value="1"/>
</dbReference>
<comment type="caution">
    <text evidence="4">The sequence shown here is derived from an EMBL/GenBank/DDBJ whole genome shotgun (WGS) entry which is preliminary data.</text>
</comment>
<dbReference type="CDD" id="cd00156">
    <property type="entry name" value="REC"/>
    <property type="match status" value="1"/>
</dbReference>
<dbReference type="Pfam" id="PF00072">
    <property type="entry name" value="Response_reg"/>
    <property type="match status" value="1"/>
</dbReference>
<organism evidence="4 5">
    <name type="scientific">Compostibacillus humi</name>
    <dbReference type="NCBI Taxonomy" id="1245525"/>
    <lineage>
        <taxon>Bacteria</taxon>
        <taxon>Bacillati</taxon>
        <taxon>Bacillota</taxon>
        <taxon>Bacilli</taxon>
        <taxon>Bacillales</taxon>
        <taxon>Bacillaceae</taxon>
        <taxon>Compostibacillus</taxon>
    </lineage>
</organism>